<dbReference type="InterPro" id="IPR050950">
    <property type="entry name" value="HTH-type_LysR_regulators"/>
</dbReference>
<evidence type="ECO:0000256" key="2">
    <source>
        <dbReference type="ARBA" id="ARBA00023015"/>
    </source>
</evidence>
<dbReference type="Gene3D" id="3.40.190.10">
    <property type="entry name" value="Periplasmic binding protein-like II"/>
    <property type="match status" value="2"/>
</dbReference>
<gene>
    <name evidence="6" type="ORF">FHS09_000953</name>
</gene>
<dbReference type="FunFam" id="1.10.10.10:FF:000001">
    <property type="entry name" value="LysR family transcriptional regulator"/>
    <property type="match status" value="1"/>
</dbReference>
<dbReference type="InterPro" id="IPR005119">
    <property type="entry name" value="LysR_subst-bd"/>
</dbReference>
<dbReference type="RefSeq" id="WP_183457229.1">
    <property type="nucleotide sequence ID" value="NZ_JACHWZ010000003.1"/>
</dbReference>
<evidence type="ECO:0000313" key="6">
    <source>
        <dbReference type="EMBL" id="MBB3060140.1"/>
    </source>
</evidence>
<dbReference type="PRINTS" id="PR00039">
    <property type="entry name" value="HTHLYSR"/>
</dbReference>
<dbReference type="GO" id="GO:0003677">
    <property type="term" value="F:DNA binding"/>
    <property type="evidence" value="ECO:0007669"/>
    <property type="project" value="UniProtKB-KW"/>
</dbReference>
<keyword evidence="4" id="KW-0804">Transcription</keyword>
<evidence type="ECO:0000256" key="3">
    <source>
        <dbReference type="ARBA" id="ARBA00023125"/>
    </source>
</evidence>
<dbReference type="Gene3D" id="1.10.10.10">
    <property type="entry name" value="Winged helix-like DNA-binding domain superfamily/Winged helix DNA-binding domain"/>
    <property type="match status" value="1"/>
</dbReference>
<dbReference type="Proteomes" id="UP000535937">
    <property type="component" value="Unassembled WGS sequence"/>
</dbReference>
<sequence>MYTGNRRLNVFYTVANTNSFTRAAKILHMTQPAVSSQIQRFEEYYGMRLFHRNHDGVVLTDTGRMAYSYAERVVRLLNELDYKLRRIDDDNRHLRLGATSDTIIFFVKAFLNGFITNNPNVKVRMNIYDDEKIFFKLGDQSIDLAVTMKIKNNRNISVERSWQIPLSVIIPRDHPLEKRECITVDQLLGYPIVCRGSAEDAFSIIASHVEENFNRNALDIIDNLGSLETVTAAVQAGMGIGIIPEIEGKGLQQNPELTVRRIDPPIMLGYHLIRDTRYSRHESVHALLKHVDCNFTA</sequence>
<dbReference type="PROSITE" id="PS50931">
    <property type="entry name" value="HTH_LYSR"/>
    <property type="match status" value="1"/>
</dbReference>
<feature type="domain" description="HTH lysR-type" evidence="5">
    <location>
        <begin position="1"/>
        <end position="60"/>
    </location>
</feature>
<dbReference type="PANTHER" id="PTHR30419:SF7">
    <property type="entry name" value="HTH-TYPE TRANSCRIPTIONAL REGULATOR TDCA"/>
    <property type="match status" value="1"/>
</dbReference>
<dbReference type="SUPFAM" id="SSF46785">
    <property type="entry name" value="Winged helix' DNA-binding domain"/>
    <property type="match status" value="1"/>
</dbReference>
<evidence type="ECO:0000259" key="5">
    <source>
        <dbReference type="PROSITE" id="PS50931"/>
    </source>
</evidence>
<dbReference type="PANTHER" id="PTHR30419">
    <property type="entry name" value="HTH-TYPE TRANSCRIPTIONAL REGULATOR YBHD"/>
    <property type="match status" value="1"/>
</dbReference>
<dbReference type="InterPro" id="IPR036390">
    <property type="entry name" value="WH_DNA-bd_sf"/>
</dbReference>
<evidence type="ECO:0000313" key="7">
    <source>
        <dbReference type="Proteomes" id="UP000535937"/>
    </source>
</evidence>
<organism evidence="6 7">
    <name type="scientific">Microbulbifer rhizosphaerae</name>
    <dbReference type="NCBI Taxonomy" id="1562603"/>
    <lineage>
        <taxon>Bacteria</taxon>
        <taxon>Pseudomonadati</taxon>
        <taxon>Pseudomonadota</taxon>
        <taxon>Gammaproteobacteria</taxon>
        <taxon>Cellvibrionales</taxon>
        <taxon>Microbulbiferaceae</taxon>
        <taxon>Microbulbifer</taxon>
    </lineage>
</organism>
<dbReference type="EMBL" id="JACHWZ010000003">
    <property type="protein sequence ID" value="MBB3060140.1"/>
    <property type="molecule type" value="Genomic_DNA"/>
</dbReference>
<dbReference type="GO" id="GO:0005829">
    <property type="term" value="C:cytosol"/>
    <property type="evidence" value="ECO:0007669"/>
    <property type="project" value="TreeGrafter"/>
</dbReference>
<dbReference type="CDD" id="cd05466">
    <property type="entry name" value="PBP2_LTTR_substrate"/>
    <property type="match status" value="1"/>
</dbReference>
<keyword evidence="3 6" id="KW-0238">DNA-binding</keyword>
<keyword evidence="7" id="KW-1185">Reference proteome</keyword>
<comment type="similarity">
    <text evidence="1">Belongs to the LysR transcriptional regulatory family.</text>
</comment>
<dbReference type="AlphaFoldDB" id="A0A7W4W9F5"/>
<dbReference type="GO" id="GO:0003700">
    <property type="term" value="F:DNA-binding transcription factor activity"/>
    <property type="evidence" value="ECO:0007669"/>
    <property type="project" value="InterPro"/>
</dbReference>
<comment type="caution">
    <text evidence="6">The sequence shown here is derived from an EMBL/GenBank/DDBJ whole genome shotgun (WGS) entry which is preliminary data.</text>
</comment>
<dbReference type="Pfam" id="PF03466">
    <property type="entry name" value="LysR_substrate"/>
    <property type="match status" value="1"/>
</dbReference>
<protein>
    <submittedName>
        <fullName evidence="6">DNA-binding transcriptional LysR family regulator</fullName>
    </submittedName>
</protein>
<reference evidence="6 7" key="1">
    <citation type="submission" date="2020-08" db="EMBL/GenBank/DDBJ databases">
        <title>Genomic Encyclopedia of Type Strains, Phase III (KMG-III): the genomes of soil and plant-associated and newly described type strains.</title>
        <authorList>
            <person name="Whitman W."/>
        </authorList>
    </citation>
    <scope>NUCLEOTIDE SEQUENCE [LARGE SCALE GENOMIC DNA]</scope>
    <source>
        <strain evidence="6 7">CECT 8799</strain>
    </source>
</reference>
<accession>A0A7W4W9F5</accession>
<dbReference type="Pfam" id="PF00126">
    <property type="entry name" value="HTH_1"/>
    <property type="match status" value="1"/>
</dbReference>
<dbReference type="InterPro" id="IPR036388">
    <property type="entry name" value="WH-like_DNA-bd_sf"/>
</dbReference>
<keyword evidence="2" id="KW-0805">Transcription regulation</keyword>
<evidence type="ECO:0000256" key="1">
    <source>
        <dbReference type="ARBA" id="ARBA00009437"/>
    </source>
</evidence>
<evidence type="ECO:0000256" key="4">
    <source>
        <dbReference type="ARBA" id="ARBA00023163"/>
    </source>
</evidence>
<dbReference type="SUPFAM" id="SSF53850">
    <property type="entry name" value="Periplasmic binding protein-like II"/>
    <property type="match status" value="1"/>
</dbReference>
<name>A0A7W4W9F5_9GAMM</name>
<proteinExistence type="inferred from homology"/>
<dbReference type="InterPro" id="IPR000847">
    <property type="entry name" value="LysR_HTH_N"/>
</dbReference>